<dbReference type="GO" id="GO:0006351">
    <property type="term" value="P:DNA-templated transcription"/>
    <property type="evidence" value="ECO:0007669"/>
    <property type="project" value="InterPro"/>
</dbReference>
<dbReference type="InterPro" id="IPR001138">
    <property type="entry name" value="Zn2Cys6_DnaBD"/>
</dbReference>
<dbReference type="InterPro" id="IPR007219">
    <property type="entry name" value="XnlR_reg_dom"/>
</dbReference>
<name>A0AAD5WT37_9PEZI</name>
<reference evidence="6" key="1">
    <citation type="submission" date="2022-07" db="EMBL/GenBank/DDBJ databases">
        <title>Draft genome sequence of Zalerion maritima ATCC 34329, a (micro)plastics degrading marine fungus.</title>
        <authorList>
            <person name="Paco A."/>
            <person name="Goncalves M.F.M."/>
            <person name="Rocha-Santos T.A.P."/>
            <person name="Alves A."/>
        </authorList>
    </citation>
    <scope>NUCLEOTIDE SEQUENCE</scope>
    <source>
        <strain evidence="6">ATCC 34329</strain>
    </source>
</reference>
<evidence type="ECO:0000256" key="3">
    <source>
        <dbReference type="ARBA" id="ARBA00023242"/>
    </source>
</evidence>
<feature type="region of interest" description="Disordered" evidence="4">
    <location>
        <begin position="624"/>
        <end position="653"/>
    </location>
</feature>
<protein>
    <recommendedName>
        <fullName evidence="5">Zn(2)-C6 fungal-type domain-containing protein</fullName>
    </recommendedName>
</protein>
<keyword evidence="2" id="KW-0479">Metal-binding</keyword>
<feature type="compositionally biased region" description="Low complexity" evidence="4">
    <location>
        <begin position="628"/>
        <end position="642"/>
    </location>
</feature>
<dbReference type="AlphaFoldDB" id="A0AAD5WT37"/>
<feature type="domain" description="Zn(2)-C6 fungal-type" evidence="5">
    <location>
        <begin position="21"/>
        <end position="48"/>
    </location>
</feature>
<dbReference type="GO" id="GO:0003677">
    <property type="term" value="F:DNA binding"/>
    <property type="evidence" value="ECO:0007669"/>
    <property type="project" value="InterPro"/>
</dbReference>
<dbReference type="SMART" id="SM00066">
    <property type="entry name" value="GAL4"/>
    <property type="match status" value="1"/>
</dbReference>
<dbReference type="GO" id="GO:0005634">
    <property type="term" value="C:nucleus"/>
    <property type="evidence" value="ECO:0007669"/>
    <property type="project" value="UniProtKB-SubCell"/>
</dbReference>
<dbReference type="InterPro" id="IPR036864">
    <property type="entry name" value="Zn2-C6_fun-type_DNA-bd_sf"/>
</dbReference>
<feature type="region of interest" description="Disordered" evidence="4">
    <location>
        <begin position="82"/>
        <end position="114"/>
    </location>
</feature>
<evidence type="ECO:0000256" key="2">
    <source>
        <dbReference type="ARBA" id="ARBA00022723"/>
    </source>
</evidence>
<dbReference type="Pfam" id="PF04082">
    <property type="entry name" value="Fungal_trans"/>
    <property type="match status" value="1"/>
</dbReference>
<dbReference type="InterPro" id="IPR050613">
    <property type="entry name" value="Sec_Metabolite_Reg"/>
</dbReference>
<keyword evidence="3" id="KW-0539">Nucleus</keyword>
<dbReference type="GO" id="GO:0000981">
    <property type="term" value="F:DNA-binding transcription factor activity, RNA polymerase II-specific"/>
    <property type="evidence" value="ECO:0007669"/>
    <property type="project" value="InterPro"/>
</dbReference>
<dbReference type="PROSITE" id="PS50048">
    <property type="entry name" value="ZN2_CY6_FUNGAL_2"/>
    <property type="match status" value="1"/>
</dbReference>
<dbReference type="PANTHER" id="PTHR31001">
    <property type="entry name" value="UNCHARACTERIZED TRANSCRIPTIONAL REGULATORY PROTEIN"/>
    <property type="match status" value="1"/>
</dbReference>
<evidence type="ECO:0000256" key="4">
    <source>
        <dbReference type="SAM" id="MobiDB-lite"/>
    </source>
</evidence>
<dbReference type="PANTHER" id="PTHR31001:SF85">
    <property type="entry name" value="ZN(II)2CYS6 TRANSCRIPTION FACTOR (EUROFUNG)"/>
    <property type="match status" value="1"/>
</dbReference>
<proteinExistence type="predicted"/>
<dbReference type="GO" id="GO:0008270">
    <property type="term" value="F:zinc ion binding"/>
    <property type="evidence" value="ECO:0007669"/>
    <property type="project" value="InterPro"/>
</dbReference>
<sequence length="701" mass="78773">MASNTPSAVPLPLQKPTRILACVLCQHRKIKCDRNTPCSNCVKANVACQPSKPAPPRKRRRPNQDLQERLARCEELLKEYAASSTGVKSSPTASSAASPTPSTIHSPDDYLKRSTPRLVQEKGNMRFMDNPLWSHLYDELQSMREILDSQDEETTPSDAPTPNTDTEDMLFGDSPGVDLDGLHPDPVNVFRLWHTFLERVNPLTKVIHVPTMQPYFQEAASPTRNIPRNIEALLFATYAIAVVSLEEEECVSILGYTRKQAYRRFSTGVRCALHKLGFLVNYDLVTVQALVLWQTSLQGQYDRHACWILNGVVIRLAQKMGMHRDGETMGLPPFETEIRRRVWWAIIMLDAKAALLSGLGHSFLPTAWDTKEPSNLSDADLFPTATEPPTPKEGPTEMVFCLLTYKIASFLVKSPLILQNDLLTVADILRGNQSEATEAPHIEAFRESVAELETTLAELVPKYCDLSAGGLHRMAYDMTCQMREKVRIFSHPTERPNWVREIQSQADSVFAFAVYNVESQFRHYQIAEVTGFLWFLKAHFVADIHAFITSQLCHRTSGPLVDRAWEQVRLQYHYHRELFDMSDPTASSMGVMTLRAWRRREAALTALLGHKPDVPPFVHKLEHVVPPDRSGSNSDSVSMSDTSRAEPNIPQSLDGMRWEPMFGGYVDFANLEWDMFANMDVGSNVGSNFSPPGGPFGGGNM</sequence>
<evidence type="ECO:0000313" key="7">
    <source>
        <dbReference type="Proteomes" id="UP001201980"/>
    </source>
</evidence>
<dbReference type="SMART" id="SM00906">
    <property type="entry name" value="Fungal_trans"/>
    <property type="match status" value="1"/>
</dbReference>
<feature type="compositionally biased region" description="Low complexity" evidence="4">
    <location>
        <begin position="89"/>
        <end position="103"/>
    </location>
</feature>
<dbReference type="CDD" id="cd12148">
    <property type="entry name" value="fungal_TF_MHR"/>
    <property type="match status" value="1"/>
</dbReference>
<dbReference type="Pfam" id="PF00172">
    <property type="entry name" value="Zn_clus"/>
    <property type="match status" value="1"/>
</dbReference>
<dbReference type="CDD" id="cd00067">
    <property type="entry name" value="GAL4"/>
    <property type="match status" value="1"/>
</dbReference>
<evidence type="ECO:0000259" key="5">
    <source>
        <dbReference type="PROSITE" id="PS50048"/>
    </source>
</evidence>
<organism evidence="6 7">
    <name type="scientific">Zalerion maritima</name>
    <dbReference type="NCBI Taxonomy" id="339359"/>
    <lineage>
        <taxon>Eukaryota</taxon>
        <taxon>Fungi</taxon>
        <taxon>Dikarya</taxon>
        <taxon>Ascomycota</taxon>
        <taxon>Pezizomycotina</taxon>
        <taxon>Sordariomycetes</taxon>
        <taxon>Lulworthiomycetidae</taxon>
        <taxon>Lulworthiales</taxon>
        <taxon>Lulworthiaceae</taxon>
        <taxon>Zalerion</taxon>
    </lineage>
</organism>
<comment type="caution">
    <text evidence="6">The sequence shown here is derived from an EMBL/GenBank/DDBJ whole genome shotgun (WGS) entry which is preliminary data.</text>
</comment>
<dbReference type="Proteomes" id="UP001201980">
    <property type="component" value="Unassembled WGS sequence"/>
</dbReference>
<gene>
    <name evidence="6" type="ORF">MKZ38_001574</name>
</gene>
<dbReference type="SUPFAM" id="SSF57701">
    <property type="entry name" value="Zn2/Cys6 DNA-binding domain"/>
    <property type="match status" value="1"/>
</dbReference>
<keyword evidence="7" id="KW-1185">Reference proteome</keyword>
<dbReference type="EMBL" id="JAKWBI020000143">
    <property type="protein sequence ID" value="KAJ2901661.1"/>
    <property type="molecule type" value="Genomic_DNA"/>
</dbReference>
<evidence type="ECO:0000256" key="1">
    <source>
        <dbReference type="ARBA" id="ARBA00004123"/>
    </source>
</evidence>
<evidence type="ECO:0000313" key="6">
    <source>
        <dbReference type="EMBL" id="KAJ2901661.1"/>
    </source>
</evidence>
<dbReference type="Gene3D" id="4.10.240.10">
    <property type="entry name" value="Zn(2)-C6 fungal-type DNA-binding domain"/>
    <property type="match status" value="1"/>
</dbReference>
<comment type="subcellular location">
    <subcellularLocation>
        <location evidence="1">Nucleus</location>
    </subcellularLocation>
</comment>
<accession>A0AAD5WT37</accession>